<gene>
    <name evidence="1" type="ORF">DZF98_05785</name>
</gene>
<reference evidence="1 2" key="1">
    <citation type="submission" date="2018-08" db="EMBL/GenBank/DDBJ databases">
        <title>Genome Sequence of Clavibacter michiganensis Subspecies type strains, and the Atypical Peach-Colored Strains Isolated from Tomato.</title>
        <authorList>
            <person name="Osdaghi E."/>
            <person name="Portier P."/>
            <person name="Briand M."/>
            <person name="Jacques M.-A."/>
        </authorList>
    </citation>
    <scope>NUCLEOTIDE SEQUENCE [LARGE SCALE GENOMIC DNA]</scope>
    <source>
        <strain evidence="1 2">CFBP 8216</strain>
    </source>
</reference>
<sequence length="59" mass="7108">MQTWPELRDYVRVFVDEVPFEWSWDAWLLVYVMISDIHSARIRRCLARSFGKMFGVRAA</sequence>
<evidence type="ECO:0008006" key="3">
    <source>
        <dbReference type="Google" id="ProtNLM"/>
    </source>
</evidence>
<dbReference type="EMBL" id="QWEE01000061">
    <property type="protein sequence ID" value="RII92909.1"/>
    <property type="molecule type" value="Genomic_DNA"/>
</dbReference>
<evidence type="ECO:0000313" key="1">
    <source>
        <dbReference type="EMBL" id="RII92909.1"/>
    </source>
</evidence>
<comment type="caution">
    <text evidence="1">The sequence shown here is derived from an EMBL/GenBank/DDBJ whole genome shotgun (WGS) entry which is preliminary data.</text>
</comment>
<organism evidence="1 2">
    <name type="scientific">Clavibacter californiensis</name>
    <dbReference type="NCBI Taxonomy" id="1401995"/>
    <lineage>
        <taxon>Bacteria</taxon>
        <taxon>Bacillati</taxon>
        <taxon>Actinomycetota</taxon>
        <taxon>Actinomycetes</taxon>
        <taxon>Micrococcales</taxon>
        <taxon>Microbacteriaceae</taxon>
        <taxon>Clavibacter</taxon>
    </lineage>
</organism>
<keyword evidence="2" id="KW-1185">Reference proteome</keyword>
<protein>
    <recommendedName>
        <fullName evidence="3">Transposase</fullName>
    </recommendedName>
</protein>
<accession>A0ABX9N6N9</accession>
<dbReference type="Proteomes" id="UP000265355">
    <property type="component" value="Unassembled WGS sequence"/>
</dbReference>
<name>A0ABX9N6N9_9MICO</name>
<proteinExistence type="predicted"/>
<evidence type="ECO:0000313" key="2">
    <source>
        <dbReference type="Proteomes" id="UP000265355"/>
    </source>
</evidence>